<organism evidence="1 2">
    <name type="scientific">Caerostris extrusa</name>
    <name type="common">Bark spider</name>
    <name type="synonym">Caerostris bankana</name>
    <dbReference type="NCBI Taxonomy" id="172846"/>
    <lineage>
        <taxon>Eukaryota</taxon>
        <taxon>Metazoa</taxon>
        <taxon>Ecdysozoa</taxon>
        <taxon>Arthropoda</taxon>
        <taxon>Chelicerata</taxon>
        <taxon>Arachnida</taxon>
        <taxon>Araneae</taxon>
        <taxon>Araneomorphae</taxon>
        <taxon>Entelegynae</taxon>
        <taxon>Araneoidea</taxon>
        <taxon>Araneidae</taxon>
        <taxon>Caerostris</taxon>
    </lineage>
</organism>
<accession>A0AAV4VSI6</accession>
<reference evidence="1 2" key="1">
    <citation type="submission" date="2021-06" db="EMBL/GenBank/DDBJ databases">
        <title>Caerostris extrusa draft genome.</title>
        <authorList>
            <person name="Kono N."/>
            <person name="Arakawa K."/>
        </authorList>
    </citation>
    <scope>NUCLEOTIDE SEQUENCE [LARGE SCALE GENOMIC DNA]</scope>
</reference>
<sequence>MTMTTKFFPSVLRLLFSRHGVYSDNTKVSGLLILLKEQLSTSGANTDPQPNVSKTHDRPLYKTAVIREKYGIAKTNKQLFSKLQYIEEKAEIPLHTTILGIDLKKADILTVQLNSETLAMIAERYPSEEWIHVYTDGSQKSEACSAGFFSLSCARLNSC</sequence>
<gene>
    <name evidence="1" type="ORF">CEXT_632661</name>
</gene>
<name>A0AAV4VSI6_CAEEX</name>
<dbReference type="AlphaFoldDB" id="A0AAV4VSI6"/>
<dbReference type="Proteomes" id="UP001054945">
    <property type="component" value="Unassembled WGS sequence"/>
</dbReference>
<evidence type="ECO:0000313" key="1">
    <source>
        <dbReference type="EMBL" id="GIY73292.1"/>
    </source>
</evidence>
<keyword evidence="2" id="KW-1185">Reference proteome</keyword>
<proteinExistence type="predicted"/>
<evidence type="ECO:0000313" key="2">
    <source>
        <dbReference type="Proteomes" id="UP001054945"/>
    </source>
</evidence>
<protein>
    <submittedName>
        <fullName evidence="1">Uncharacterized protein</fullName>
    </submittedName>
</protein>
<comment type="caution">
    <text evidence="1">The sequence shown here is derived from an EMBL/GenBank/DDBJ whole genome shotgun (WGS) entry which is preliminary data.</text>
</comment>
<dbReference type="EMBL" id="BPLR01015063">
    <property type="protein sequence ID" value="GIY73292.1"/>
    <property type="molecule type" value="Genomic_DNA"/>
</dbReference>